<name>A0AAD3DC39_9STRA</name>
<feature type="binding site" evidence="8">
    <location>
        <begin position="235"/>
        <end position="242"/>
    </location>
    <ligand>
        <name>NAD(+)</name>
        <dbReference type="ChEBI" id="CHEBI:57540"/>
    </ligand>
</feature>
<evidence type="ECO:0000256" key="3">
    <source>
        <dbReference type="ARBA" id="ARBA00022827"/>
    </source>
</evidence>
<comment type="similarity">
    <text evidence="1 10">Belongs to the class-I pyridine nucleotide-disulfide oxidoreductase family.</text>
</comment>
<dbReference type="Pfam" id="PF07992">
    <property type="entry name" value="Pyr_redox_2"/>
    <property type="match status" value="1"/>
</dbReference>
<dbReference type="GO" id="GO:0050660">
    <property type="term" value="F:flavin adenine dinucleotide binding"/>
    <property type="evidence" value="ECO:0007669"/>
    <property type="project" value="TreeGrafter"/>
</dbReference>
<dbReference type="Gene3D" id="3.50.50.60">
    <property type="entry name" value="FAD/NAD(P)-binding domain"/>
    <property type="match status" value="2"/>
</dbReference>
<feature type="binding site" evidence="8">
    <location>
        <position position="102"/>
    </location>
    <ligand>
        <name>FAD</name>
        <dbReference type="ChEBI" id="CHEBI:57692"/>
    </ligand>
</feature>
<keyword evidence="2 10" id="KW-0285">Flavoprotein</keyword>
<dbReference type="PANTHER" id="PTHR43014">
    <property type="entry name" value="MERCURIC REDUCTASE"/>
    <property type="match status" value="1"/>
</dbReference>
<evidence type="ECO:0000256" key="1">
    <source>
        <dbReference type="ARBA" id="ARBA00007532"/>
    </source>
</evidence>
<keyword evidence="8" id="KW-0547">Nucleotide-binding</keyword>
<keyword evidence="14" id="KW-1185">Reference proteome</keyword>
<evidence type="ECO:0000256" key="9">
    <source>
        <dbReference type="PIRSR" id="PIRSR000350-4"/>
    </source>
</evidence>
<feature type="binding site" evidence="8">
    <location>
        <position position="168"/>
    </location>
    <ligand>
        <name>FAD</name>
        <dbReference type="ChEBI" id="CHEBI:57692"/>
    </ligand>
</feature>
<organism evidence="13 14">
    <name type="scientific">Chaetoceros tenuissimus</name>
    <dbReference type="NCBI Taxonomy" id="426638"/>
    <lineage>
        <taxon>Eukaryota</taxon>
        <taxon>Sar</taxon>
        <taxon>Stramenopiles</taxon>
        <taxon>Ochrophyta</taxon>
        <taxon>Bacillariophyta</taxon>
        <taxon>Coscinodiscophyceae</taxon>
        <taxon>Chaetocerotophycidae</taxon>
        <taxon>Chaetocerotales</taxon>
        <taxon>Chaetocerotaceae</taxon>
        <taxon>Chaetoceros</taxon>
    </lineage>
</organism>
<dbReference type="InterPro" id="IPR016156">
    <property type="entry name" value="FAD/NAD-linked_Rdtase_dimer_sf"/>
</dbReference>
<gene>
    <name evidence="13" type="ORF">CTEN210_18092</name>
</gene>
<feature type="binding site" evidence="8">
    <location>
        <position position="378"/>
    </location>
    <ligand>
        <name>FAD</name>
        <dbReference type="ChEBI" id="CHEBI:57692"/>
    </ligand>
</feature>
<dbReference type="PIRSF" id="PIRSF000350">
    <property type="entry name" value="Mercury_reductase_MerA"/>
    <property type="match status" value="1"/>
</dbReference>
<dbReference type="Gene3D" id="3.30.390.30">
    <property type="match status" value="1"/>
</dbReference>
<evidence type="ECO:0000259" key="12">
    <source>
        <dbReference type="Pfam" id="PF07992"/>
    </source>
</evidence>
<dbReference type="PRINTS" id="PR00411">
    <property type="entry name" value="PNDRDTASEI"/>
</dbReference>
<dbReference type="SUPFAM" id="SSF51905">
    <property type="entry name" value="FAD/NAD(P)-binding domain"/>
    <property type="match status" value="2"/>
</dbReference>
<dbReference type="InterPro" id="IPR036188">
    <property type="entry name" value="FAD/NAD-bd_sf"/>
</dbReference>
<dbReference type="Proteomes" id="UP001054902">
    <property type="component" value="Unassembled WGS sequence"/>
</dbReference>
<protein>
    <submittedName>
        <fullName evidence="13">Mercuric reductase</fullName>
    </submittedName>
</protein>
<keyword evidence="8" id="KW-0520">NAD</keyword>
<evidence type="ECO:0000256" key="2">
    <source>
        <dbReference type="ARBA" id="ARBA00022630"/>
    </source>
</evidence>
<reference evidence="13 14" key="1">
    <citation type="journal article" date="2021" name="Sci. Rep.">
        <title>The genome of the diatom Chaetoceros tenuissimus carries an ancient integrated fragment of an extant virus.</title>
        <authorList>
            <person name="Hongo Y."/>
            <person name="Kimura K."/>
            <person name="Takaki Y."/>
            <person name="Yoshida Y."/>
            <person name="Baba S."/>
            <person name="Kobayashi G."/>
            <person name="Nagasaki K."/>
            <person name="Hano T."/>
            <person name="Tomaru Y."/>
        </authorList>
    </citation>
    <scope>NUCLEOTIDE SEQUENCE [LARGE SCALE GENOMIC DNA]</scope>
    <source>
        <strain evidence="13 14">NIES-3715</strain>
    </source>
</reference>
<dbReference type="FunFam" id="3.30.390.30:FF:000001">
    <property type="entry name" value="Dihydrolipoyl dehydrogenase"/>
    <property type="match status" value="1"/>
</dbReference>
<feature type="disulfide bond" description="Redox-active" evidence="9">
    <location>
        <begin position="93"/>
        <end position="98"/>
    </location>
</feature>
<dbReference type="InterPro" id="IPR023753">
    <property type="entry name" value="FAD/NAD-binding_dom"/>
</dbReference>
<dbReference type="SUPFAM" id="SSF55424">
    <property type="entry name" value="FAD/NAD-linked reductases, dimerisation (C-terminal) domain"/>
    <property type="match status" value="1"/>
</dbReference>
<dbReference type="GO" id="GO:0016668">
    <property type="term" value="F:oxidoreductase activity, acting on a sulfur group of donors, NAD(P) as acceptor"/>
    <property type="evidence" value="ECO:0007669"/>
    <property type="project" value="InterPro"/>
</dbReference>
<evidence type="ECO:0000256" key="6">
    <source>
        <dbReference type="ARBA" id="ARBA00023157"/>
    </source>
</evidence>
<feature type="domain" description="Pyridine nucleotide-disulphide oxidoreductase dimerisation" evidence="11">
    <location>
        <begin position="414"/>
        <end position="514"/>
    </location>
</feature>
<dbReference type="PROSITE" id="PS00076">
    <property type="entry name" value="PYRIDINE_REDOX_1"/>
    <property type="match status" value="1"/>
</dbReference>
<comment type="cofactor">
    <cofactor evidence="8">
        <name>FAD</name>
        <dbReference type="ChEBI" id="CHEBI:57692"/>
    </cofactor>
    <text evidence="8">Binds 1 FAD per subunit.</text>
</comment>
<dbReference type="PRINTS" id="PR00368">
    <property type="entry name" value="FADPNR"/>
</dbReference>
<feature type="binding site" evidence="8">
    <location>
        <position position="336"/>
    </location>
    <ligand>
        <name>NAD(+)</name>
        <dbReference type="ChEBI" id="CHEBI:57540"/>
    </ligand>
</feature>
<dbReference type="EMBL" id="BLLK01000074">
    <property type="protein sequence ID" value="GFH61616.1"/>
    <property type="molecule type" value="Genomic_DNA"/>
</dbReference>
<evidence type="ECO:0000259" key="11">
    <source>
        <dbReference type="Pfam" id="PF02852"/>
    </source>
</evidence>
<proteinExistence type="inferred from homology"/>
<dbReference type="InterPro" id="IPR012999">
    <property type="entry name" value="Pyr_OxRdtase_I_AS"/>
</dbReference>
<accession>A0AAD3DC39</accession>
<keyword evidence="5 10" id="KW-0560">Oxidoreductase</keyword>
<evidence type="ECO:0000256" key="8">
    <source>
        <dbReference type="PIRSR" id="PIRSR000350-3"/>
    </source>
</evidence>
<evidence type="ECO:0000313" key="13">
    <source>
        <dbReference type="EMBL" id="GFH61616.1"/>
    </source>
</evidence>
<evidence type="ECO:0000256" key="7">
    <source>
        <dbReference type="ARBA" id="ARBA00023284"/>
    </source>
</evidence>
<evidence type="ECO:0000256" key="4">
    <source>
        <dbReference type="ARBA" id="ARBA00022857"/>
    </source>
</evidence>
<evidence type="ECO:0000256" key="10">
    <source>
        <dbReference type="RuleBase" id="RU003691"/>
    </source>
</evidence>
<dbReference type="GO" id="GO:0003955">
    <property type="term" value="F:NAD(P)H dehydrogenase (quinone) activity"/>
    <property type="evidence" value="ECO:0007669"/>
    <property type="project" value="TreeGrafter"/>
</dbReference>
<keyword evidence="7 10" id="KW-0676">Redox-active center</keyword>
<dbReference type="InterPro" id="IPR001100">
    <property type="entry name" value="Pyr_nuc-diS_OxRdtase"/>
</dbReference>
<dbReference type="PANTHER" id="PTHR43014:SF2">
    <property type="entry name" value="MERCURIC REDUCTASE"/>
    <property type="match status" value="1"/>
</dbReference>
<dbReference type="InterPro" id="IPR004099">
    <property type="entry name" value="Pyr_nucl-diS_OxRdtase_dimer"/>
</dbReference>
<evidence type="ECO:0000256" key="5">
    <source>
        <dbReference type="ARBA" id="ARBA00023002"/>
    </source>
</evidence>
<evidence type="ECO:0000313" key="14">
    <source>
        <dbReference type="Proteomes" id="UP001054902"/>
    </source>
</evidence>
<sequence>MKSSSSLSSTWDPKSESHIQDAKQRLHIWPLDEANTSLLNQVHPKEWSHTSDDTIYDLISIGAGAGGLVSSRQTARRGGKSCMISASLAGGDCLNVGCVPSKALIKSAKLIRQVQKAHSNEFGVTVENVQIDFDRIMQRMRELRAEIAPIDGHERGEEIGTTVYQGFGSFVNENTVQVTSPTGEIIQLKFKKAAICTGGRATIPPNIQGLNDAPYVTNETLFNLQTLPKHMVILGSGVVALEMAQCFSTFGSKVTILVRSNTLFPNSDAEAGPELERILTKNNENIEFLKQTTLTSVETLSNPTDVAELPLMKLNIDVDGTTTVIDDCDCLLIAAGRTANVEKLNLEAANVQYDVHKGVIVDDYARSVSNPNVYSVGDCTADVPRLTHMSGEMAKVVVNNALFEHDWKLSSLVVPSCMYTEPEFGTVGNVLGGDDVDVYKTSLEHNDRAILDSDREGYVKIFCKKGTGEIIGGSIIASRAGEIINEVSLAMKYGISLEEVGRNIHCYPTTGEAVMGCGLQLINSKWKRLD</sequence>
<keyword evidence="6" id="KW-1015">Disulfide bond</keyword>
<keyword evidence="3 8" id="KW-0274">FAD</keyword>
<feature type="domain" description="FAD/NAD(P)-binding" evidence="12">
    <location>
        <begin position="57"/>
        <end position="393"/>
    </location>
</feature>
<keyword evidence="4" id="KW-0521">NADP</keyword>
<dbReference type="Pfam" id="PF02852">
    <property type="entry name" value="Pyr_redox_dim"/>
    <property type="match status" value="1"/>
</dbReference>
<comment type="caution">
    <text evidence="13">The sequence shown here is derived from an EMBL/GenBank/DDBJ whole genome shotgun (WGS) entry which is preliminary data.</text>
</comment>
<dbReference type="AlphaFoldDB" id="A0AAD3DC39"/>